<feature type="compositionally biased region" description="Polar residues" evidence="1">
    <location>
        <begin position="68"/>
        <end position="96"/>
    </location>
</feature>
<dbReference type="OrthoDB" id="3041510at2759"/>
<feature type="compositionally biased region" description="Basic and acidic residues" evidence="1">
    <location>
        <begin position="278"/>
        <end position="293"/>
    </location>
</feature>
<dbReference type="EMBL" id="JACAZI010000007">
    <property type="protein sequence ID" value="KAF7356076.1"/>
    <property type="molecule type" value="Genomic_DNA"/>
</dbReference>
<feature type="compositionally biased region" description="Basic and acidic residues" evidence="1">
    <location>
        <begin position="251"/>
        <end position="261"/>
    </location>
</feature>
<feature type="compositionally biased region" description="Low complexity" evidence="1">
    <location>
        <begin position="137"/>
        <end position="149"/>
    </location>
</feature>
<feature type="region of interest" description="Disordered" evidence="1">
    <location>
        <begin position="28"/>
        <end position="210"/>
    </location>
</feature>
<feature type="compositionally biased region" description="Polar residues" evidence="1">
    <location>
        <begin position="123"/>
        <end position="136"/>
    </location>
</feature>
<feature type="compositionally biased region" description="Low complexity" evidence="1">
    <location>
        <begin position="97"/>
        <end position="110"/>
    </location>
</feature>
<reference evidence="2" key="1">
    <citation type="submission" date="2020-05" db="EMBL/GenBank/DDBJ databases">
        <title>Mycena genomes resolve the evolution of fungal bioluminescence.</title>
        <authorList>
            <person name="Tsai I.J."/>
        </authorList>
    </citation>
    <scope>NUCLEOTIDE SEQUENCE</scope>
    <source>
        <strain evidence="2">CCC161011</strain>
    </source>
</reference>
<keyword evidence="3" id="KW-1185">Reference proteome</keyword>
<gene>
    <name evidence="2" type="ORF">MVEN_00937500</name>
</gene>
<feature type="compositionally biased region" description="Polar residues" evidence="1">
    <location>
        <begin position="46"/>
        <end position="59"/>
    </location>
</feature>
<accession>A0A8H6YCZ5</accession>
<evidence type="ECO:0000313" key="2">
    <source>
        <dbReference type="EMBL" id="KAF7356076.1"/>
    </source>
</evidence>
<feature type="compositionally biased region" description="Polar residues" evidence="1">
    <location>
        <begin position="183"/>
        <end position="195"/>
    </location>
</feature>
<comment type="caution">
    <text evidence="2">The sequence shown here is derived from an EMBL/GenBank/DDBJ whole genome shotgun (WGS) entry which is preliminary data.</text>
</comment>
<feature type="compositionally biased region" description="Low complexity" evidence="1">
    <location>
        <begin position="196"/>
        <end position="210"/>
    </location>
</feature>
<dbReference type="Proteomes" id="UP000620124">
    <property type="component" value="Unassembled WGS sequence"/>
</dbReference>
<name>A0A8H6YCZ5_9AGAR</name>
<organism evidence="2 3">
    <name type="scientific">Mycena venus</name>
    <dbReference type="NCBI Taxonomy" id="2733690"/>
    <lineage>
        <taxon>Eukaryota</taxon>
        <taxon>Fungi</taxon>
        <taxon>Dikarya</taxon>
        <taxon>Basidiomycota</taxon>
        <taxon>Agaricomycotina</taxon>
        <taxon>Agaricomycetes</taxon>
        <taxon>Agaricomycetidae</taxon>
        <taxon>Agaricales</taxon>
        <taxon>Marasmiineae</taxon>
        <taxon>Mycenaceae</taxon>
        <taxon>Mycena</taxon>
    </lineage>
</organism>
<proteinExistence type="predicted"/>
<dbReference type="AlphaFoldDB" id="A0A8H6YCZ5"/>
<protein>
    <submittedName>
        <fullName evidence="2">Uncharacterized protein</fullName>
    </submittedName>
</protein>
<evidence type="ECO:0000256" key="1">
    <source>
        <dbReference type="SAM" id="MobiDB-lite"/>
    </source>
</evidence>
<feature type="region of interest" description="Disordered" evidence="1">
    <location>
        <begin position="249"/>
        <end position="304"/>
    </location>
</feature>
<evidence type="ECO:0000313" key="3">
    <source>
        <dbReference type="Proteomes" id="UP000620124"/>
    </source>
</evidence>
<sequence length="304" mass="33198">MGEELKVIRAKYEALKLSLVPQLHVKRKHEADGPDFEPLAPAFRQQPYSPSQTNQSPRQNMPPHLSYAANTTSQFLSPRFDTTPTTPQRPSMFTRLSTDSESSSTSTTTSPRASPIPGLQAELRTSGSNPSMSARLNTNTNTSTPTTPTMSDSLRSTDPRKRAKFDANQTTPTPIPIPTLTTSSVGNVDQNASSATPTTTKTKTTTHITQTQTQTQFSAVQQTNDGSANSNSNWQPFRGMLPVKPQPLVHEGPRIPSENRKRTISLSAKPLRSPSRSRRQEMAEAGEILERQEGGYSSTSSESS</sequence>